<dbReference type="AlphaFoldDB" id="A0A1T5NUV3"/>
<dbReference type="SUPFAM" id="SSF81296">
    <property type="entry name" value="E set domains"/>
    <property type="match status" value="5"/>
</dbReference>
<feature type="domain" description="IPT/TIG" evidence="1">
    <location>
        <begin position="106"/>
        <end position="188"/>
    </location>
</feature>
<dbReference type="PROSITE" id="PS51257">
    <property type="entry name" value="PROKAR_LIPOPROTEIN"/>
    <property type="match status" value="1"/>
</dbReference>
<dbReference type="InterPro" id="IPR002909">
    <property type="entry name" value="IPT_dom"/>
</dbReference>
<dbReference type="PANTHER" id="PTHR13833:SF71">
    <property type="entry name" value="NHL DOMAIN-CONTAINING PROTEIN"/>
    <property type="match status" value="1"/>
</dbReference>
<dbReference type="Gene3D" id="2.120.10.30">
    <property type="entry name" value="TolB, C-terminal domain"/>
    <property type="match status" value="2"/>
</dbReference>
<evidence type="ECO:0000259" key="1">
    <source>
        <dbReference type="SMART" id="SM00429"/>
    </source>
</evidence>
<evidence type="ECO:0000313" key="2">
    <source>
        <dbReference type="EMBL" id="SKD04264.1"/>
    </source>
</evidence>
<dbReference type="InterPro" id="IPR011042">
    <property type="entry name" value="6-blade_b-propeller_TolB-like"/>
</dbReference>
<dbReference type="Pfam" id="PF01833">
    <property type="entry name" value="TIG"/>
    <property type="match status" value="5"/>
</dbReference>
<dbReference type="SMART" id="SM00429">
    <property type="entry name" value="IPT"/>
    <property type="match status" value="3"/>
</dbReference>
<dbReference type="InterPro" id="IPR014756">
    <property type="entry name" value="Ig_E-set"/>
</dbReference>
<feature type="domain" description="IPT/TIG" evidence="1">
    <location>
        <begin position="24"/>
        <end position="105"/>
    </location>
</feature>
<evidence type="ECO:0000313" key="3">
    <source>
        <dbReference type="Proteomes" id="UP000190166"/>
    </source>
</evidence>
<dbReference type="RefSeq" id="WP_079470122.1">
    <property type="nucleotide sequence ID" value="NZ_FUZZ01000002.1"/>
</dbReference>
<dbReference type="STRING" id="393003.SAMN05660461_2800"/>
<feature type="domain" description="IPT/TIG" evidence="1">
    <location>
        <begin position="189"/>
        <end position="265"/>
    </location>
</feature>
<proteinExistence type="predicted"/>
<name>A0A1T5NUV3_9BACT</name>
<dbReference type="Gene3D" id="2.60.40.10">
    <property type="entry name" value="Immunoglobulins"/>
    <property type="match status" value="5"/>
</dbReference>
<gene>
    <name evidence="2" type="ORF">SAMN05660461_2800</name>
</gene>
<sequence>MKYALYLLSVMLLLAAGCKKDRDNNTVAMNVKTFWPNSGNAGTIVTLQGQGLNKEVLVSFNGTEARVLDARDSVLIVQAPDKGSTGPLSVKSGDRKMELGTYTYQALSLHGISPANGPAGTNISIRGAGFSSMEAPAKVTINGKEALITGASDTLLVAAVPEGAGTGKVVVMVDGKEVSGPDFTFQFISSIKPLKGGSGTAVTINGEGFNTLATGNNVTFNGKAARVISATAGKLVVTAPEGVATGPVAVSINGQKTIGQVFTVLPKPVIRTVTPLSAPAGATVDIAGDYFSTFTDEVTVSFNGHTAVVTAAADKSISVKVPAGAGAGKMQLVVNGQQTEGPLFKEQSLGILQLIPDNGLAGTEVIVKGLGFSANAAENIVSFNGVVVPVTTATDSTLRVVVPIGVSTGALKVKVGALDATGPVFRRAGVITIVGGPSQTVFTEPKGVAVDSRGNIFVLDLNVIKKVTTTGTVSIFAGKTDGSTGNADGNGTAAAFNYPVACVMDAQDNLYVCDQNNKSIRKITPAGAVTTIARVSFTPIGLGIDKNGTVYIGAQYSGVYRLDGAGNASALAPSVYQSAPGTMVVDNSGALFFGGDWDNPFVSKIADGVKTLYAGNQFGYNDGSLTGAQFSGITGLARNAVTGEIYVADNNAIRLIANDQVTRITGWKGGSNPIAGNDDGTLNQATYNNINGICTDKEGNIYVVERFGKAVRKIILQ</sequence>
<dbReference type="PANTHER" id="PTHR13833">
    <property type="match status" value="1"/>
</dbReference>
<dbReference type="InterPro" id="IPR013783">
    <property type="entry name" value="Ig-like_fold"/>
</dbReference>
<dbReference type="EMBL" id="FUZZ01000002">
    <property type="protein sequence ID" value="SKD04264.1"/>
    <property type="molecule type" value="Genomic_DNA"/>
</dbReference>
<accession>A0A1T5NUV3</accession>
<dbReference type="CDD" id="cd00603">
    <property type="entry name" value="IPT_PCSR"/>
    <property type="match status" value="1"/>
</dbReference>
<dbReference type="Proteomes" id="UP000190166">
    <property type="component" value="Unassembled WGS sequence"/>
</dbReference>
<reference evidence="2 3" key="1">
    <citation type="submission" date="2017-02" db="EMBL/GenBank/DDBJ databases">
        <authorList>
            <person name="Peterson S.W."/>
        </authorList>
    </citation>
    <scope>NUCLEOTIDE SEQUENCE [LARGE SCALE GENOMIC DNA]</scope>
    <source>
        <strain evidence="2 3">DSM 18108</strain>
    </source>
</reference>
<organism evidence="2 3">
    <name type="scientific">Chitinophaga ginsengisegetis</name>
    <dbReference type="NCBI Taxonomy" id="393003"/>
    <lineage>
        <taxon>Bacteria</taxon>
        <taxon>Pseudomonadati</taxon>
        <taxon>Bacteroidota</taxon>
        <taxon>Chitinophagia</taxon>
        <taxon>Chitinophagales</taxon>
        <taxon>Chitinophagaceae</taxon>
        <taxon>Chitinophaga</taxon>
    </lineage>
</organism>
<dbReference type="SUPFAM" id="SSF63829">
    <property type="entry name" value="Calcium-dependent phosphotriesterase"/>
    <property type="match status" value="1"/>
</dbReference>
<keyword evidence="3" id="KW-1185">Reference proteome</keyword>
<protein>
    <submittedName>
        <fullName evidence="2">IPT/TIG domain-containing protein</fullName>
    </submittedName>
</protein>